<gene>
    <name evidence="1" type="ORF">GMARGA_LOCUS4918</name>
</gene>
<keyword evidence="2" id="KW-1185">Reference proteome</keyword>
<evidence type="ECO:0000313" key="2">
    <source>
        <dbReference type="Proteomes" id="UP000789901"/>
    </source>
</evidence>
<comment type="caution">
    <text evidence="1">The sequence shown here is derived from an EMBL/GenBank/DDBJ whole genome shotgun (WGS) entry which is preliminary data.</text>
</comment>
<dbReference type="EMBL" id="CAJVQB010002012">
    <property type="protein sequence ID" value="CAG8558850.1"/>
    <property type="molecule type" value="Genomic_DNA"/>
</dbReference>
<feature type="non-terminal residue" evidence="1">
    <location>
        <position position="1"/>
    </location>
</feature>
<protein>
    <submittedName>
        <fullName evidence="1">22910_t:CDS:1</fullName>
    </submittedName>
</protein>
<proteinExistence type="predicted"/>
<dbReference type="Proteomes" id="UP000789901">
    <property type="component" value="Unassembled WGS sequence"/>
</dbReference>
<reference evidence="1 2" key="1">
    <citation type="submission" date="2021-06" db="EMBL/GenBank/DDBJ databases">
        <authorList>
            <person name="Kallberg Y."/>
            <person name="Tangrot J."/>
            <person name="Rosling A."/>
        </authorList>
    </citation>
    <scope>NUCLEOTIDE SEQUENCE [LARGE SCALE GENOMIC DNA]</scope>
    <source>
        <strain evidence="1 2">120-4 pot B 10/14</strain>
    </source>
</reference>
<name>A0ABN7UF66_GIGMA</name>
<organism evidence="1 2">
    <name type="scientific">Gigaspora margarita</name>
    <dbReference type="NCBI Taxonomy" id="4874"/>
    <lineage>
        <taxon>Eukaryota</taxon>
        <taxon>Fungi</taxon>
        <taxon>Fungi incertae sedis</taxon>
        <taxon>Mucoromycota</taxon>
        <taxon>Glomeromycotina</taxon>
        <taxon>Glomeromycetes</taxon>
        <taxon>Diversisporales</taxon>
        <taxon>Gigasporaceae</taxon>
        <taxon>Gigaspora</taxon>
    </lineage>
</organism>
<evidence type="ECO:0000313" key="1">
    <source>
        <dbReference type="EMBL" id="CAG8558850.1"/>
    </source>
</evidence>
<sequence length="59" mass="6877">LQKLQTSAVYKEVINEILNNLNNLELHELILNQLISLEHKTPSIDPHHTLMLDKDQYSI</sequence>
<accession>A0ABN7UF66</accession>